<dbReference type="PANTHER" id="PTHR42859:SF2">
    <property type="entry name" value="FERREDOXIN"/>
    <property type="match status" value="1"/>
</dbReference>
<evidence type="ECO:0000313" key="12">
    <source>
        <dbReference type="Proteomes" id="UP000019141"/>
    </source>
</evidence>
<keyword evidence="4 9" id="KW-0004">4Fe-4S</keyword>
<comment type="caution">
    <text evidence="11">The sequence shown here is derived from an EMBL/GenBank/DDBJ whole genome shotgun (WGS) entry which is preliminary data.</text>
</comment>
<dbReference type="EMBL" id="AZHW01000441">
    <property type="protein sequence ID" value="ETW99479.1"/>
    <property type="molecule type" value="Genomic_DNA"/>
</dbReference>
<evidence type="ECO:0000256" key="3">
    <source>
        <dbReference type="ARBA" id="ARBA00022448"/>
    </source>
</evidence>
<feature type="domain" description="4Fe-4S ferredoxin-type" evidence="10">
    <location>
        <begin position="34"/>
        <end position="63"/>
    </location>
</feature>
<evidence type="ECO:0000256" key="7">
    <source>
        <dbReference type="ARBA" id="ARBA00023004"/>
    </source>
</evidence>
<organism evidence="11 12">
    <name type="scientific">Entotheonella factor</name>
    <dbReference type="NCBI Taxonomy" id="1429438"/>
    <lineage>
        <taxon>Bacteria</taxon>
        <taxon>Pseudomonadati</taxon>
        <taxon>Nitrospinota/Tectimicrobiota group</taxon>
        <taxon>Candidatus Tectimicrobiota</taxon>
        <taxon>Candidatus Entotheonellia</taxon>
        <taxon>Candidatus Entotheonellales</taxon>
        <taxon>Candidatus Entotheonellaceae</taxon>
        <taxon>Candidatus Entotheonella</taxon>
    </lineage>
</organism>
<dbReference type="PANTHER" id="PTHR42859">
    <property type="entry name" value="OXIDOREDUCTASE"/>
    <property type="match status" value="1"/>
</dbReference>
<evidence type="ECO:0000256" key="8">
    <source>
        <dbReference type="ARBA" id="ARBA00023014"/>
    </source>
</evidence>
<dbReference type="PROSITE" id="PS51379">
    <property type="entry name" value="4FE4S_FER_2"/>
    <property type="match status" value="1"/>
</dbReference>
<dbReference type="Pfam" id="PF00037">
    <property type="entry name" value="Fer4"/>
    <property type="match status" value="1"/>
</dbReference>
<comment type="cofactor">
    <cofactor evidence="2 9">
        <name>[4Fe-4S] cluster</name>
        <dbReference type="ChEBI" id="CHEBI:49883"/>
    </cofactor>
</comment>
<gene>
    <name evidence="11" type="ORF">ETSY1_14895</name>
</gene>
<dbReference type="InterPro" id="IPR050294">
    <property type="entry name" value="RnfB_subfamily"/>
</dbReference>
<keyword evidence="7 9" id="KW-0408">Iron</keyword>
<keyword evidence="12" id="KW-1185">Reference proteome</keyword>
<dbReference type="InterPro" id="IPR017896">
    <property type="entry name" value="4Fe4S_Fe-S-bd"/>
</dbReference>
<keyword evidence="8 9" id="KW-0411">Iron-sulfur</keyword>
<keyword evidence="5 9" id="KW-0479">Metal-binding</keyword>
<evidence type="ECO:0000259" key="10">
    <source>
        <dbReference type="PROSITE" id="PS51379"/>
    </source>
</evidence>
<evidence type="ECO:0000256" key="2">
    <source>
        <dbReference type="ARBA" id="ARBA00001966"/>
    </source>
</evidence>
<dbReference type="PRINTS" id="PR00354">
    <property type="entry name" value="7FE8SFRDOXIN"/>
</dbReference>
<keyword evidence="3 9" id="KW-0813">Transport</keyword>
<keyword evidence="6 9" id="KW-0249">Electron transport</keyword>
<evidence type="ECO:0000256" key="5">
    <source>
        <dbReference type="ARBA" id="ARBA00022723"/>
    </source>
</evidence>
<dbReference type="PATRIC" id="fig|1429438.4.peg.2958"/>
<dbReference type="SUPFAM" id="SSF54862">
    <property type="entry name" value="4Fe-4S ferredoxins"/>
    <property type="match status" value="1"/>
</dbReference>
<dbReference type="HOGENOM" id="CLU_139698_0_1_7"/>
<evidence type="ECO:0000313" key="11">
    <source>
        <dbReference type="EMBL" id="ETW99479.1"/>
    </source>
</evidence>
<dbReference type="GO" id="GO:0009055">
    <property type="term" value="F:electron transfer activity"/>
    <property type="evidence" value="ECO:0007669"/>
    <property type="project" value="UniProtKB-UniRule"/>
</dbReference>
<dbReference type="GO" id="GO:0046872">
    <property type="term" value="F:metal ion binding"/>
    <property type="evidence" value="ECO:0007669"/>
    <property type="project" value="UniProtKB-UniRule"/>
</dbReference>
<dbReference type="InterPro" id="IPR000813">
    <property type="entry name" value="7Fe_ferredoxin"/>
</dbReference>
<dbReference type="AlphaFoldDB" id="W4LNM2"/>
<evidence type="ECO:0000256" key="6">
    <source>
        <dbReference type="ARBA" id="ARBA00022982"/>
    </source>
</evidence>
<dbReference type="PROSITE" id="PS00198">
    <property type="entry name" value="4FE4S_FER_1"/>
    <property type="match status" value="1"/>
</dbReference>
<sequence>MTYVIAEPCVDVTDQGCVGVCPVACIHFDEGVDRKLYIDPNECIDCGACEPVCPVEAIFGEFDLPYEWEQYAEIDALWYEDKDAARAKVDAAKEKD</sequence>
<proteinExistence type="predicted"/>
<dbReference type="GO" id="GO:0051539">
    <property type="term" value="F:4 iron, 4 sulfur cluster binding"/>
    <property type="evidence" value="ECO:0007669"/>
    <property type="project" value="UniProtKB-UniRule"/>
</dbReference>
<evidence type="ECO:0000256" key="4">
    <source>
        <dbReference type="ARBA" id="ARBA00022485"/>
    </source>
</evidence>
<evidence type="ECO:0000256" key="1">
    <source>
        <dbReference type="ARBA" id="ARBA00001927"/>
    </source>
</evidence>
<evidence type="ECO:0000256" key="9">
    <source>
        <dbReference type="RuleBase" id="RU365098"/>
    </source>
</evidence>
<comment type="function">
    <text evidence="9">Ferredoxins are iron-sulfur proteins that transfer electrons in a wide variety of metabolic reactions.</text>
</comment>
<dbReference type="Proteomes" id="UP000019141">
    <property type="component" value="Unassembled WGS sequence"/>
</dbReference>
<comment type="cofactor">
    <cofactor evidence="1">
        <name>[3Fe-4S] cluster</name>
        <dbReference type="ChEBI" id="CHEBI:21137"/>
    </cofactor>
</comment>
<dbReference type="InterPro" id="IPR017900">
    <property type="entry name" value="4Fe4S_Fe_S_CS"/>
</dbReference>
<protein>
    <recommendedName>
        <fullName evidence="9">Ferredoxin</fullName>
    </recommendedName>
</protein>
<reference evidence="11 12" key="1">
    <citation type="journal article" date="2014" name="Nature">
        <title>An environmental bacterial taxon with a large and distinct metabolic repertoire.</title>
        <authorList>
            <person name="Wilson M.C."/>
            <person name="Mori T."/>
            <person name="Ruckert C."/>
            <person name="Uria A.R."/>
            <person name="Helf M.J."/>
            <person name="Takada K."/>
            <person name="Gernert C."/>
            <person name="Steffens U.A."/>
            <person name="Heycke N."/>
            <person name="Schmitt S."/>
            <person name="Rinke C."/>
            <person name="Helfrich E.J."/>
            <person name="Brachmann A.O."/>
            <person name="Gurgui C."/>
            <person name="Wakimoto T."/>
            <person name="Kracht M."/>
            <person name="Crusemann M."/>
            <person name="Hentschel U."/>
            <person name="Abe I."/>
            <person name="Matsunaga S."/>
            <person name="Kalinowski J."/>
            <person name="Takeyama H."/>
            <person name="Piel J."/>
        </authorList>
    </citation>
    <scope>NUCLEOTIDE SEQUENCE [LARGE SCALE GENOMIC DNA]</scope>
    <source>
        <strain evidence="12">TSY1</strain>
    </source>
</reference>
<accession>W4LNM2</accession>
<dbReference type="Gene3D" id="3.30.70.20">
    <property type="match status" value="1"/>
</dbReference>
<name>W4LNM2_ENTF1</name>